<dbReference type="InterPro" id="IPR036388">
    <property type="entry name" value="WH-like_DNA-bd_sf"/>
</dbReference>
<dbReference type="PANTHER" id="PTHR38465:SF1">
    <property type="entry name" value="HTH-TYPE TRANSCRIPTIONAL REGULATOR MJ1563-RELATED"/>
    <property type="match status" value="1"/>
</dbReference>
<gene>
    <name evidence="6" type="ORF">J2Z64_001389</name>
</gene>
<dbReference type="PANTHER" id="PTHR38465">
    <property type="entry name" value="HTH-TYPE TRANSCRIPTIONAL REGULATOR MJ1563-RELATED"/>
    <property type="match status" value="1"/>
</dbReference>
<dbReference type="InterPro" id="IPR052362">
    <property type="entry name" value="HTH-GbsR_regulator"/>
</dbReference>
<dbReference type="Proteomes" id="UP001138793">
    <property type="component" value="Unassembled WGS sequence"/>
</dbReference>
<evidence type="ECO:0000313" key="7">
    <source>
        <dbReference type="Proteomes" id="UP001138793"/>
    </source>
</evidence>
<keyword evidence="1 4" id="KW-0805">Transcription regulation</keyword>
<dbReference type="AlphaFoldDB" id="A0A9X1CG25"/>
<evidence type="ECO:0000259" key="5">
    <source>
        <dbReference type="Pfam" id="PF12802"/>
    </source>
</evidence>
<dbReference type="SUPFAM" id="SSF46785">
    <property type="entry name" value="Winged helix' DNA-binding domain"/>
    <property type="match status" value="1"/>
</dbReference>
<proteinExistence type="inferred from homology"/>
<name>A0A9X1CG25_9BACI</name>
<dbReference type="InterPro" id="IPR036390">
    <property type="entry name" value="WH_DNA-bd_sf"/>
</dbReference>
<evidence type="ECO:0000313" key="6">
    <source>
        <dbReference type="EMBL" id="MBP2077158.1"/>
    </source>
</evidence>
<comment type="caution">
    <text evidence="6">The sequence shown here is derived from an EMBL/GenBank/DDBJ whole genome shotgun (WGS) entry which is preliminary data.</text>
</comment>
<dbReference type="InterPro" id="IPR026282">
    <property type="entry name" value="MJ1563"/>
</dbReference>
<evidence type="ECO:0000256" key="1">
    <source>
        <dbReference type="ARBA" id="ARBA00023015"/>
    </source>
</evidence>
<reference evidence="6" key="1">
    <citation type="submission" date="2021-03" db="EMBL/GenBank/DDBJ databases">
        <title>Genomic Encyclopedia of Type Strains, Phase IV (KMG-IV): sequencing the most valuable type-strain genomes for metagenomic binning, comparative biology and taxonomic classification.</title>
        <authorList>
            <person name="Goeker M."/>
        </authorList>
    </citation>
    <scope>NUCLEOTIDE SEQUENCE</scope>
    <source>
        <strain evidence="6">DSM 107338</strain>
    </source>
</reference>
<dbReference type="GO" id="GO:0003677">
    <property type="term" value="F:DNA binding"/>
    <property type="evidence" value="ECO:0007669"/>
    <property type="project" value="UniProtKB-UniRule"/>
</dbReference>
<dbReference type="EMBL" id="JAGGMB010000003">
    <property type="protein sequence ID" value="MBP2077158.1"/>
    <property type="molecule type" value="Genomic_DNA"/>
</dbReference>
<evidence type="ECO:0000256" key="2">
    <source>
        <dbReference type="ARBA" id="ARBA00023125"/>
    </source>
</evidence>
<dbReference type="Pfam" id="PF12802">
    <property type="entry name" value="MarR_2"/>
    <property type="match status" value="1"/>
</dbReference>
<keyword evidence="2 4" id="KW-0238">DNA-binding</keyword>
<dbReference type="PIRSF" id="PIRSF006707">
    <property type="entry name" value="MJ1563"/>
    <property type="match status" value="1"/>
</dbReference>
<protein>
    <recommendedName>
        <fullName evidence="4">HTH-type transcriptional regulator</fullName>
    </recommendedName>
</protein>
<keyword evidence="7" id="KW-1185">Reference proteome</keyword>
<evidence type="ECO:0000256" key="4">
    <source>
        <dbReference type="PIRNR" id="PIRNR006707"/>
    </source>
</evidence>
<dbReference type="InterPro" id="IPR000835">
    <property type="entry name" value="HTH_MarR-typ"/>
</dbReference>
<organism evidence="6 7">
    <name type="scientific">Oceanobacillus polygoni</name>
    <dbReference type="NCBI Taxonomy" id="1235259"/>
    <lineage>
        <taxon>Bacteria</taxon>
        <taxon>Bacillati</taxon>
        <taxon>Bacillota</taxon>
        <taxon>Bacilli</taxon>
        <taxon>Bacillales</taxon>
        <taxon>Bacillaceae</taxon>
        <taxon>Oceanobacillus</taxon>
    </lineage>
</organism>
<accession>A0A9X1CG25</accession>
<sequence>MEEKASLKMMQIEDKFIENIADNMRMYGISTTVGRVLGIIYINRNPMTLDELSEATGMSKTRMSQVVREMVDHNIAEKVFEKGVRKDIYNVEQDYYQTFISLFTSGWQRVIKRNRLVGKKLSAELANLLENETINEETEAKINDLLNETKEWLNYYDWLNRLVEFFDSGEVFNYVPKEK</sequence>
<comment type="similarity">
    <text evidence="4">Belongs to the GbsR family.</text>
</comment>
<dbReference type="GO" id="GO:0003700">
    <property type="term" value="F:DNA-binding transcription factor activity"/>
    <property type="evidence" value="ECO:0007669"/>
    <property type="project" value="InterPro"/>
</dbReference>
<feature type="domain" description="HTH marR-type" evidence="5">
    <location>
        <begin position="27"/>
        <end position="84"/>
    </location>
</feature>
<keyword evidence="3 4" id="KW-0804">Transcription</keyword>
<dbReference type="Gene3D" id="1.10.10.10">
    <property type="entry name" value="Winged helix-like DNA-binding domain superfamily/Winged helix DNA-binding domain"/>
    <property type="match status" value="1"/>
</dbReference>
<evidence type="ECO:0000256" key="3">
    <source>
        <dbReference type="ARBA" id="ARBA00023163"/>
    </source>
</evidence>